<dbReference type="InterPro" id="IPR006566">
    <property type="entry name" value="FBD"/>
</dbReference>
<dbReference type="InterPro" id="IPR053781">
    <property type="entry name" value="F-box_AtFBL13-like"/>
</dbReference>
<evidence type="ECO:0000313" key="3">
    <source>
        <dbReference type="Proteomes" id="UP000467841"/>
    </source>
</evidence>
<sequence length="224" mass="26228">MEQQREICGESVRNRVVVNEEDRISELPDALLIEILCQLPTENVVATSALSKRWRSLWKMVPKLKFNSDCHKSEDHIFSEIVVRSLLSHKAPVLECLHLLVSLEVYILGKWYEINPRERWGLLQLMLDTSPNLQILKLTDPKRVPECLLFHLETFVWTGYEWQQEDEKQIATYILKNARRLKKTTLSTKHIRSKDPDKLEKRREMLNELVSLAGPSNSCHLVFN</sequence>
<keyword evidence="3" id="KW-1185">Reference proteome</keyword>
<dbReference type="Gene3D" id="1.20.1280.50">
    <property type="match status" value="1"/>
</dbReference>
<dbReference type="AlphaFoldDB" id="A0A6D2J1T0"/>
<proteinExistence type="predicted"/>
<dbReference type="EMBL" id="CACVBM020001151">
    <property type="protein sequence ID" value="CAA7034827.1"/>
    <property type="molecule type" value="Genomic_DNA"/>
</dbReference>
<dbReference type="SMART" id="SM00256">
    <property type="entry name" value="FBOX"/>
    <property type="match status" value="1"/>
</dbReference>
<dbReference type="OrthoDB" id="1109021at2759"/>
<evidence type="ECO:0000313" key="2">
    <source>
        <dbReference type="EMBL" id="CAA7034827.1"/>
    </source>
</evidence>
<feature type="domain" description="F-box" evidence="1">
    <location>
        <begin position="21"/>
        <end position="57"/>
    </location>
</feature>
<dbReference type="CDD" id="cd22160">
    <property type="entry name" value="F-box_AtFBL13-like"/>
    <property type="match status" value="1"/>
</dbReference>
<dbReference type="SUPFAM" id="SSF81383">
    <property type="entry name" value="F-box domain"/>
    <property type="match status" value="1"/>
</dbReference>
<accession>A0A6D2J1T0</accession>
<dbReference type="Pfam" id="PF00646">
    <property type="entry name" value="F-box"/>
    <property type="match status" value="1"/>
</dbReference>
<dbReference type="Pfam" id="PF08387">
    <property type="entry name" value="FBD"/>
    <property type="match status" value="1"/>
</dbReference>
<dbReference type="SMART" id="SM00579">
    <property type="entry name" value="FBD"/>
    <property type="match status" value="1"/>
</dbReference>
<name>A0A6D2J1T0_9BRAS</name>
<dbReference type="PANTHER" id="PTHR31900:SF34">
    <property type="entry name" value="EMB|CAB62440.1-RELATED"/>
    <property type="match status" value="1"/>
</dbReference>
<dbReference type="PROSITE" id="PS50181">
    <property type="entry name" value="FBOX"/>
    <property type="match status" value="1"/>
</dbReference>
<protein>
    <recommendedName>
        <fullName evidence="1">F-box domain-containing protein</fullName>
    </recommendedName>
</protein>
<evidence type="ECO:0000259" key="1">
    <source>
        <dbReference type="PROSITE" id="PS50181"/>
    </source>
</evidence>
<dbReference type="Proteomes" id="UP000467841">
    <property type="component" value="Unassembled WGS sequence"/>
</dbReference>
<reference evidence="2" key="1">
    <citation type="submission" date="2020-01" db="EMBL/GenBank/DDBJ databases">
        <authorList>
            <person name="Mishra B."/>
        </authorList>
    </citation>
    <scope>NUCLEOTIDE SEQUENCE [LARGE SCALE GENOMIC DNA]</scope>
</reference>
<dbReference type="PANTHER" id="PTHR31900">
    <property type="entry name" value="F-BOX/RNI SUPERFAMILY PROTEIN-RELATED"/>
    <property type="match status" value="1"/>
</dbReference>
<gene>
    <name evidence="2" type="ORF">MERR_LOCUS22062</name>
</gene>
<dbReference type="InterPro" id="IPR050232">
    <property type="entry name" value="FBL13/AtMIF1-like"/>
</dbReference>
<dbReference type="InterPro" id="IPR036047">
    <property type="entry name" value="F-box-like_dom_sf"/>
</dbReference>
<comment type="caution">
    <text evidence="2">The sequence shown here is derived from an EMBL/GenBank/DDBJ whole genome shotgun (WGS) entry which is preliminary data.</text>
</comment>
<organism evidence="2 3">
    <name type="scientific">Microthlaspi erraticum</name>
    <dbReference type="NCBI Taxonomy" id="1685480"/>
    <lineage>
        <taxon>Eukaryota</taxon>
        <taxon>Viridiplantae</taxon>
        <taxon>Streptophyta</taxon>
        <taxon>Embryophyta</taxon>
        <taxon>Tracheophyta</taxon>
        <taxon>Spermatophyta</taxon>
        <taxon>Magnoliopsida</taxon>
        <taxon>eudicotyledons</taxon>
        <taxon>Gunneridae</taxon>
        <taxon>Pentapetalae</taxon>
        <taxon>rosids</taxon>
        <taxon>malvids</taxon>
        <taxon>Brassicales</taxon>
        <taxon>Brassicaceae</taxon>
        <taxon>Coluteocarpeae</taxon>
        <taxon>Microthlaspi</taxon>
    </lineage>
</organism>
<dbReference type="InterPro" id="IPR001810">
    <property type="entry name" value="F-box_dom"/>
</dbReference>